<dbReference type="Proteomes" id="UP000199820">
    <property type="component" value="Unassembled WGS sequence"/>
</dbReference>
<keyword evidence="2 6" id="KW-0489">Methyltransferase</keyword>
<comment type="caution">
    <text evidence="6">Lacks conserved residue(s) required for the propagation of feature annotation.</text>
</comment>
<feature type="binding site" evidence="6">
    <location>
        <position position="143"/>
    </location>
    <ligand>
        <name>S-adenosyl-L-methionine</name>
        <dbReference type="ChEBI" id="CHEBI:59789"/>
    </ligand>
</feature>
<dbReference type="CDD" id="cd02440">
    <property type="entry name" value="AdoMet_MTases"/>
    <property type="match status" value="1"/>
</dbReference>
<keyword evidence="4 6" id="KW-0949">S-adenosyl-L-methionine</keyword>
<dbReference type="InterPro" id="IPR049560">
    <property type="entry name" value="MeTrfase_RsmB-F_NOP2_cat"/>
</dbReference>
<dbReference type="EMBL" id="FOIL01000002">
    <property type="protein sequence ID" value="SES95010.1"/>
    <property type="molecule type" value="Genomic_DNA"/>
</dbReference>
<dbReference type="OrthoDB" id="9810297at2"/>
<keyword evidence="5 6" id="KW-0694">RNA-binding</keyword>
<dbReference type="SUPFAM" id="SSF53335">
    <property type="entry name" value="S-adenosyl-L-methionine-dependent methyltransferases"/>
    <property type="match status" value="1"/>
</dbReference>
<dbReference type="eggNOG" id="COG0144">
    <property type="taxonomic scope" value="Bacteria"/>
</dbReference>
<dbReference type="STRING" id="1526.SAMN02910262_00693"/>
<comment type="similarity">
    <text evidence="6">Belongs to the class I-like SAM-binding methyltransferase superfamily. RsmB/NOP family.</text>
</comment>
<keyword evidence="3 6" id="KW-0808">Transferase</keyword>
<evidence type="ECO:0000256" key="3">
    <source>
        <dbReference type="ARBA" id="ARBA00022679"/>
    </source>
</evidence>
<evidence type="ECO:0000256" key="1">
    <source>
        <dbReference type="ARBA" id="ARBA00022490"/>
    </source>
</evidence>
<feature type="binding site" evidence="6">
    <location>
        <begin position="119"/>
        <end position="125"/>
    </location>
    <ligand>
        <name>S-adenosyl-L-methionine</name>
        <dbReference type="ChEBI" id="CHEBI:59789"/>
    </ligand>
</feature>
<evidence type="ECO:0000256" key="2">
    <source>
        <dbReference type="ARBA" id="ARBA00022603"/>
    </source>
</evidence>
<keyword evidence="9" id="KW-1185">Reference proteome</keyword>
<dbReference type="Gene3D" id="3.40.50.150">
    <property type="entry name" value="Vaccinia Virus protein VP39"/>
    <property type="match status" value="1"/>
</dbReference>
<dbReference type="PRINTS" id="PR02008">
    <property type="entry name" value="RCMTFAMILY"/>
</dbReference>
<keyword evidence="1" id="KW-0963">Cytoplasm</keyword>
<dbReference type="RefSeq" id="WP_074648070.1">
    <property type="nucleotide sequence ID" value="NZ_FOIL01000002.1"/>
</dbReference>
<protein>
    <submittedName>
        <fullName evidence="8">NOL1/NOP2/sun family putative RNA methylase</fullName>
    </submittedName>
</protein>
<dbReference type="Pfam" id="PF13636">
    <property type="entry name" value="Methyltranf_PUA"/>
    <property type="match status" value="1"/>
</dbReference>
<dbReference type="PANTHER" id="PTHR22807">
    <property type="entry name" value="NOP2 YEAST -RELATED NOL1/NOP2/FMU SUN DOMAIN-CONTAINING"/>
    <property type="match status" value="1"/>
</dbReference>
<name>A0A1I0AMP5_9FIRM</name>
<feature type="binding site" evidence="6">
    <location>
        <position position="188"/>
    </location>
    <ligand>
        <name>S-adenosyl-L-methionine</name>
        <dbReference type="ChEBI" id="CHEBI:59789"/>
    </ligand>
</feature>
<dbReference type="InterPro" id="IPR029063">
    <property type="entry name" value="SAM-dependent_MTases_sf"/>
</dbReference>
<evidence type="ECO:0000259" key="7">
    <source>
        <dbReference type="PROSITE" id="PS51686"/>
    </source>
</evidence>
<dbReference type="CDD" id="cd21147">
    <property type="entry name" value="RsmF_methylt_CTD1"/>
    <property type="match status" value="1"/>
</dbReference>
<dbReference type="eggNOG" id="COG3270">
    <property type="taxonomic scope" value="Bacteria"/>
</dbReference>
<organism evidence="8 9">
    <name type="scientific">[Clostridium] aminophilum</name>
    <dbReference type="NCBI Taxonomy" id="1526"/>
    <lineage>
        <taxon>Bacteria</taxon>
        <taxon>Bacillati</taxon>
        <taxon>Bacillota</taxon>
        <taxon>Clostridia</taxon>
        <taxon>Lachnospirales</taxon>
        <taxon>Lachnospiraceae</taxon>
    </lineage>
</organism>
<dbReference type="Pfam" id="PF17125">
    <property type="entry name" value="Methyltr_RsmF_N"/>
    <property type="match status" value="1"/>
</dbReference>
<feature type="domain" description="SAM-dependent MTase RsmB/NOP-type" evidence="7">
    <location>
        <begin position="24"/>
        <end position="313"/>
    </location>
</feature>
<dbReference type="InterPro" id="IPR027391">
    <property type="entry name" value="Nol1_Nop2_Fmu_2"/>
</dbReference>
<dbReference type="AlphaFoldDB" id="A0A1I0AMP5"/>
<evidence type="ECO:0000313" key="8">
    <source>
        <dbReference type="EMBL" id="SES95010.1"/>
    </source>
</evidence>
<evidence type="ECO:0000256" key="5">
    <source>
        <dbReference type="ARBA" id="ARBA00022884"/>
    </source>
</evidence>
<dbReference type="InterPro" id="IPR031341">
    <property type="entry name" value="Methyltr_RsmF_N"/>
</dbReference>
<dbReference type="InterPro" id="IPR001678">
    <property type="entry name" value="MeTrfase_RsmB-F_NOP2_dom"/>
</dbReference>
<feature type="active site" description="Nucleophile" evidence="6">
    <location>
        <position position="241"/>
    </location>
</feature>
<dbReference type="GO" id="GO:0008173">
    <property type="term" value="F:RNA methyltransferase activity"/>
    <property type="evidence" value="ECO:0007669"/>
    <property type="project" value="InterPro"/>
</dbReference>
<reference evidence="9" key="1">
    <citation type="submission" date="2016-10" db="EMBL/GenBank/DDBJ databases">
        <authorList>
            <person name="Varghese N."/>
            <person name="Submissions S."/>
        </authorList>
    </citation>
    <scope>NUCLEOTIDE SEQUENCE [LARGE SCALE GENOMIC DNA]</scope>
    <source>
        <strain evidence="9">KH1P1</strain>
    </source>
</reference>
<dbReference type="Pfam" id="PF17126">
    <property type="entry name" value="RsmF_methylt_CI"/>
    <property type="match status" value="1"/>
</dbReference>
<gene>
    <name evidence="8" type="ORF">SAMN04487771_100276</name>
</gene>
<dbReference type="PROSITE" id="PS51686">
    <property type="entry name" value="SAM_MT_RSMB_NOP"/>
    <property type="match status" value="1"/>
</dbReference>
<dbReference type="Gene3D" id="3.30.70.1170">
    <property type="entry name" value="Sun protein, domain 3"/>
    <property type="match status" value="1"/>
</dbReference>
<evidence type="ECO:0000256" key="6">
    <source>
        <dbReference type="PROSITE-ProRule" id="PRU01023"/>
    </source>
</evidence>
<accession>A0A1I0AMP5</accession>
<dbReference type="InterPro" id="IPR023267">
    <property type="entry name" value="RCMT"/>
</dbReference>
<dbReference type="Pfam" id="PF01189">
    <property type="entry name" value="Methyltr_RsmB-F"/>
    <property type="match status" value="1"/>
</dbReference>
<dbReference type="PANTHER" id="PTHR22807:SF30">
    <property type="entry name" value="28S RRNA (CYTOSINE(4447)-C(5))-METHYLTRANSFERASE-RELATED"/>
    <property type="match status" value="1"/>
</dbReference>
<proteinExistence type="inferred from homology"/>
<evidence type="ECO:0000313" key="9">
    <source>
        <dbReference type="Proteomes" id="UP000199820"/>
    </source>
</evidence>
<dbReference type="GO" id="GO:0001510">
    <property type="term" value="P:RNA methylation"/>
    <property type="evidence" value="ECO:0007669"/>
    <property type="project" value="InterPro"/>
</dbReference>
<sequence>MAFELPKQFEDRMREILGDGFAAFRDSYEKERNQGLRLNLLKTDPETWEKQNPFHLRPVPWASEGTAKGFYYGSEDRPGLHPYHAAGVYYMQEPSAMLPAELIGADEAGKNGEWVLDLCAAPGGKTTQTASGMQGGGLLIANEIDPARSRILSQNVERMGIRNCIVTNSNPDGLVGPLSGKMDRILVDAPCSGEGMFRKEDAALAMWSEDNVAMCAERQEHILEAAYEMLAPGGRIVYSTCTFAPAEDELQVERFLEKHPDMHAVSPDQEVNGVSAGIRELVKTHAEEIGKTFRIWPHISDGEGHYAAVIRSDAPKLTGSAKTAAKKTKGAFRSPDYRKIYLDAAAEIFRKPEKWCDESRLIQQGECLWLLPTDRASMPLLSGIRVLRQGILLGTFARDRFEPDHSLAMALHPDEVRLCRSYAADSEEIRGFLHGEPIREERSGEKGWTLITVDGYSLGWAKLGGGTLKNHYPKGLRTKY</sequence>
<dbReference type="GO" id="GO:0003723">
    <property type="term" value="F:RNA binding"/>
    <property type="evidence" value="ECO:0007669"/>
    <property type="project" value="UniProtKB-UniRule"/>
</dbReference>
<dbReference type="Gene3D" id="2.30.130.60">
    <property type="match status" value="1"/>
</dbReference>
<evidence type="ECO:0000256" key="4">
    <source>
        <dbReference type="ARBA" id="ARBA00022691"/>
    </source>
</evidence>
<dbReference type="InterPro" id="IPR031340">
    <property type="entry name" value="RsmF_methylt_CI"/>
</dbReference>